<reference evidence="1 2" key="1">
    <citation type="journal article" date="2011" name="Stand. Genomic Sci.">
        <title>Complete genome sequence of the filamentous gliding predatory bacterium Herpetosiphon aurantiacus type strain (114-95(T)).</title>
        <authorList>
            <person name="Kiss H."/>
            <person name="Nett M."/>
            <person name="Domin N."/>
            <person name="Martin K."/>
            <person name="Maresca J.A."/>
            <person name="Copeland A."/>
            <person name="Lapidus A."/>
            <person name="Lucas S."/>
            <person name="Berry K.W."/>
            <person name="Glavina Del Rio T."/>
            <person name="Dalin E."/>
            <person name="Tice H."/>
            <person name="Pitluck S."/>
            <person name="Richardson P."/>
            <person name="Bruce D."/>
            <person name="Goodwin L."/>
            <person name="Han C."/>
            <person name="Detter J.C."/>
            <person name="Schmutz J."/>
            <person name="Brettin T."/>
            <person name="Land M."/>
            <person name="Hauser L."/>
            <person name="Kyrpides N.C."/>
            <person name="Ivanova N."/>
            <person name="Goker M."/>
            <person name="Woyke T."/>
            <person name="Klenk H.P."/>
            <person name="Bryant D.A."/>
        </authorList>
    </citation>
    <scope>NUCLEOTIDE SEQUENCE [LARGE SCALE GENOMIC DNA]</scope>
    <source>
        <strain evidence="2">ATCC 23779 / DSM 785 / 114-95</strain>
    </source>
</reference>
<accession>A9B273</accession>
<organism evidence="1 2">
    <name type="scientific">Herpetosiphon aurantiacus (strain ATCC 23779 / DSM 785 / 114-95)</name>
    <dbReference type="NCBI Taxonomy" id="316274"/>
    <lineage>
        <taxon>Bacteria</taxon>
        <taxon>Bacillati</taxon>
        <taxon>Chloroflexota</taxon>
        <taxon>Chloroflexia</taxon>
        <taxon>Herpetosiphonales</taxon>
        <taxon>Herpetosiphonaceae</taxon>
        <taxon>Herpetosiphon</taxon>
    </lineage>
</organism>
<dbReference type="InParanoid" id="A9B273"/>
<dbReference type="Proteomes" id="UP000000787">
    <property type="component" value="Chromosome"/>
</dbReference>
<dbReference type="EMBL" id="CP000875">
    <property type="protein sequence ID" value="ABX07423.1"/>
    <property type="molecule type" value="Genomic_DNA"/>
</dbReference>
<dbReference type="HOGENOM" id="CLU_841378_0_0_0"/>
<dbReference type="AlphaFoldDB" id="A9B273"/>
<dbReference type="KEGG" id="hau:Haur_4792"/>
<evidence type="ECO:0000313" key="2">
    <source>
        <dbReference type="Proteomes" id="UP000000787"/>
    </source>
</evidence>
<keyword evidence="2" id="KW-1185">Reference proteome</keyword>
<gene>
    <name evidence="1" type="ordered locus">Haur_4792</name>
</gene>
<dbReference type="BioCyc" id="HAUR316274:GHYA-4850-MONOMER"/>
<evidence type="ECO:0000313" key="1">
    <source>
        <dbReference type="EMBL" id="ABX07423.1"/>
    </source>
</evidence>
<sequence length="330" mass="37743">MLTLQDNYGDLLTKGAKLVRATTESSPDDEQYRRIIKAMVRIRVEGDVRAEVLAFKQSLEAHAESIQFQPITAVGERFVAYGAVLRRATPSNIEHFIDILRRFNEKVDTLLGLSFVQHIRRENEAKRWEGRTYHRRKRSKWKLSFIQSLVKRRNEAKIRASCAANDQYLSNAIALGPRSEATAAFVLTMRCFLDDTEECSLENLAHYYQDATIGTEHARFYLANRNVYNIALDGVTELIDREQVVDTDGNVIGSIETPLTQRQVFDLWVYGGLSHANLTKKQQFDALFGDPATRAMLRQSFVDWLDEYCGLLTAQSYVNKAMLLELEKHG</sequence>
<proteinExistence type="predicted"/>
<name>A9B273_HERA2</name>
<protein>
    <submittedName>
        <fullName evidence="1">Uncharacterized protein</fullName>
    </submittedName>
</protein>